<evidence type="ECO:0000313" key="1">
    <source>
        <dbReference type="EMBL" id="MCA6065594.1"/>
    </source>
</evidence>
<dbReference type="InterPro" id="IPR013783">
    <property type="entry name" value="Ig-like_fold"/>
</dbReference>
<keyword evidence="2" id="KW-1185">Reference proteome</keyword>
<dbReference type="SUPFAM" id="SSF49478">
    <property type="entry name" value="Cna protein B-type domain"/>
    <property type="match status" value="1"/>
</dbReference>
<dbReference type="SUPFAM" id="SSF56935">
    <property type="entry name" value="Porins"/>
    <property type="match status" value="1"/>
</dbReference>
<name>A0ABS7ZV30_9FLAO</name>
<accession>A0ABS7ZV30</accession>
<dbReference type="EMBL" id="JAERSE020000001">
    <property type="protein sequence ID" value="MCA6065594.1"/>
    <property type="molecule type" value="Genomic_DNA"/>
</dbReference>
<proteinExistence type="predicted"/>
<protein>
    <submittedName>
        <fullName evidence="1">Carboxypeptidase-like regulatory domain-containing protein</fullName>
    </submittedName>
</protein>
<comment type="caution">
    <text evidence="1">The sequence shown here is derived from an EMBL/GenBank/DDBJ whole genome shotgun (WGS) entry which is preliminary data.</text>
</comment>
<reference evidence="1 2" key="1">
    <citation type="submission" date="2021-09" db="EMBL/GenBank/DDBJ databases">
        <title>Genome sequencing and assembly of Chryseobacterium sp. RG1.</title>
        <authorList>
            <person name="Chhetri G."/>
        </authorList>
    </citation>
    <scope>NUCLEOTIDE SEQUENCE [LARGE SCALE GENOMIC DNA]</scope>
    <source>
        <strain evidence="1 2">RG1</strain>
    </source>
</reference>
<dbReference type="RefSeq" id="WP_225685464.1">
    <property type="nucleotide sequence ID" value="NZ_JAERSE020000001.1"/>
</dbReference>
<gene>
    <name evidence="1" type="ORF">JI747_000305</name>
</gene>
<dbReference type="Gene3D" id="2.60.40.10">
    <property type="entry name" value="Immunoglobulins"/>
    <property type="match status" value="1"/>
</dbReference>
<organism evidence="1 2">
    <name type="scientific">Chryseobacterium tagetis</name>
    <dbReference type="NCBI Taxonomy" id="2801334"/>
    <lineage>
        <taxon>Bacteria</taxon>
        <taxon>Pseudomonadati</taxon>
        <taxon>Bacteroidota</taxon>
        <taxon>Flavobacteriia</taxon>
        <taxon>Flavobacteriales</taxon>
        <taxon>Weeksellaceae</taxon>
        <taxon>Chryseobacterium group</taxon>
        <taxon>Chryseobacterium</taxon>
    </lineage>
</organism>
<evidence type="ECO:0000313" key="2">
    <source>
        <dbReference type="Proteomes" id="UP000618240"/>
    </source>
</evidence>
<dbReference type="Proteomes" id="UP000618240">
    <property type="component" value="Unassembled WGS sequence"/>
</dbReference>
<sequence>MQKFFFVIFFMLIFFLGKSQEIIIQIRDTQGKELDNINVQLLREGKIIDFKKTNNGGKYSFNPLEKGIFTLKFTSVFYKTKLFDIDTNIKTYFEIELESQLTEIKEVVIKSRPTFAKIKEDTIVYNVKAIRDGTERTVEDLVKKLPGLDISDNGKVTFKGNVIGEVLVEGNEFFGKNHKIAIQNLSSEMVDGIDFWKNYSTINGSTSTAINIKLKDDYKERITGNIEGGFGNKNSYLAHSNLYKLGKSGNLVFIGDVNNIAKDPITIADFYEMNKQENIEESENDNNLEVPNFLNNDGKVVSKDNQFGALQYSKSKKTFSITAFSIFNNAQLDKYSTTRRTVLDSQAQNLNFFEKKGENNKGFLGTTQIKARKVFNNDSFLFYNFGYTPINDDFNQDINRSSNDINLYHINNNIKSRSLGNFISWNINHGNNKIIFALSQLNKTYSGGLNIESNKNLFLTNNDFLTQNYDINSNKYAVDFYLKNKNKIINFNISSGFSYKKEKSLLEEFTSLANETRNLTLHHFNSDITVYRKLGRFDFSGSLSSNFIHLNEYEKHYFENKAKLKYLPDSKVNSEYSIEYQSKYNFPDIRFLQNNNLYSKDLIFYQNATIFPNVLSKTENYQFIWNRFNFDKGNMWLFVLLYQNTNPAFTTNVTNYGDFSKSENLIGAYNHRWTFLLSNDHKFRKNFNLKSKFVSVFNNNENFINNNRNVTSIQNFELSQKLSSNFKNKVIQFDIGYTFTKSIFDQSFYNVKSYQNYYKFSLGVRANIMKEWMGNLLGEYLIQNTEKNSQNNFLLGGQVSYRKEKTQLEYSLQFNNILNLNSFNYINSVVNQLGTDEYSTIALHGYFLAGLKLNF</sequence>